<name>A0ABM8LSE3_9BURK</name>
<keyword evidence="1" id="KW-0472">Membrane</keyword>
<proteinExistence type="predicted"/>
<evidence type="ECO:0000256" key="1">
    <source>
        <dbReference type="SAM" id="Phobius"/>
    </source>
</evidence>
<comment type="caution">
    <text evidence="2">The sequence shown here is derived from an EMBL/GenBank/DDBJ whole genome shotgun (WGS) entry which is preliminary data.</text>
</comment>
<protein>
    <recommendedName>
        <fullName evidence="4">Glycosyltransferase 2-like domain-containing protein</fullName>
    </recommendedName>
</protein>
<evidence type="ECO:0000313" key="2">
    <source>
        <dbReference type="EMBL" id="CAB3945679.1"/>
    </source>
</evidence>
<feature type="transmembrane region" description="Helical" evidence="1">
    <location>
        <begin position="155"/>
        <end position="177"/>
    </location>
</feature>
<dbReference type="InterPro" id="IPR029044">
    <property type="entry name" value="Nucleotide-diphossugar_trans"/>
</dbReference>
<organism evidence="2 3">
    <name type="scientific">Achromobacter ruhlandii</name>
    <dbReference type="NCBI Taxonomy" id="72557"/>
    <lineage>
        <taxon>Bacteria</taxon>
        <taxon>Pseudomonadati</taxon>
        <taxon>Pseudomonadota</taxon>
        <taxon>Betaproteobacteria</taxon>
        <taxon>Burkholderiales</taxon>
        <taxon>Alcaligenaceae</taxon>
        <taxon>Achromobacter</taxon>
    </lineage>
</organism>
<accession>A0ABM8LSE3</accession>
<dbReference type="EMBL" id="CADILJ010000012">
    <property type="protein sequence ID" value="CAB3945679.1"/>
    <property type="molecule type" value="Genomic_DNA"/>
</dbReference>
<keyword evidence="1" id="KW-0812">Transmembrane</keyword>
<gene>
    <name evidence="2" type="ORF">LMG7053_01945</name>
</gene>
<reference evidence="2 3" key="1">
    <citation type="submission" date="2020-04" db="EMBL/GenBank/DDBJ databases">
        <authorList>
            <person name="De Canck E."/>
        </authorList>
    </citation>
    <scope>NUCLEOTIDE SEQUENCE [LARGE SCALE GENOMIC DNA]</scope>
    <source>
        <strain evidence="2 3">LMG 7053</strain>
    </source>
</reference>
<dbReference type="Gene3D" id="3.90.550.10">
    <property type="entry name" value="Spore Coat Polysaccharide Biosynthesis Protein SpsA, Chain A"/>
    <property type="match status" value="1"/>
</dbReference>
<keyword evidence="3" id="KW-1185">Reference proteome</keyword>
<dbReference type="Proteomes" id="UP000494161">
    <property type="component" value="Unassembled WGS sequence"/>
</dbReference>
<sequence>MPGKRLFGNAVLSFMTKFSSGYWDLFDPTNGYTAIHARVAEHLPFDKISERYFFETDILFRLNLIGAVVVDVPMDAHYADEVSNLKISKIVGEFSLKHIRNSLKRIFYNYYLRGFSIASLELPLGILLFTFGVVYGGMHWIQSSASGEQSPAGTVMLAALPVLIGIQLILAFVGYDISHVPQKTLHRASLLKKREKR</sequence>
<evidence type="ECO:0008006" key="4">
    <source>
        <dbReference type="Google" id="ProtNLM"/>
    </source>
</evidence>
<evidence type="ECO:0000313" key="3">
    <source>
        <dbReference type="Proteomes" id="UP000494161"/>
    </source>
</evidence>
<feature type="transmembrane region" description="Helical" evidence="1">
    <location>
        <begin position="110"/>
        <end position="135"/>
    </location>
</feature>
<keyword evidence="1" id="KW-1133">Transmembrane helix</keyword>